<reference evidence="2 3" key="1">
    <citation type="submission" date="2024-09" db="EMBL/GenBank/DDBJ databases">
        <authorList>
            <person name="Sun Q."/>
            <person name="Mori K."/>
        </authorList>
    </citation>
    <scope>NUCLEOTIDE SEQUENCE [LARGE SCALE GENOMIC DNA]</scope>
    <source>
        <strain evidence="2 3">CCM 7609</strain>
    </source>
</reference>
<sequence length="51" mass="5223">MLASGSTLFTQLKPDLPCWHVPEVVFDSGGINGSPSPGAVVGDGARLGDRL</sequence>
<proteinExistence type="predicted"/>
<evidence type="ECO:0000313" key="3">
    <source>
        <dbReference type="Proteomes" id="UP001589575"/>
    </source>
</evidence>
<protein>
    <submittedName>
        <fullName evidence="2">Uncharacterized protein</fullName>
    </submittedName>
</protein>
<comment type="caution">
    <text evidence="2">The sequence shown here is derived from an EMBL/GenBank/DDBJ whole genome shotgun (WGS) entry which is preliminary data.</text>
</comment>
<dbReference type="Proteomes" id="UP001589575">
    <property type="component" value="Unassembled WGS sequence"/>
</dbReference>
<evidence type="ECO:0000313" key="2">
    <source>
        <dbReference type="EMBL" id="MFB9071772.1"/>
    </source>
</evidence>
<organism evidence="2 3">
    <name type="scientific">Citricoccus parietis</name>
    <dbReference type="NCBI Taxonomy" id="592307"/>
    <lineage>
        <taxon>Bacteria</taxon>
        <taxon>Bacillati</taxon>
        <taxon>Actinomycetota</taxon>
        <taxon>Actinomycetes</taxon>
        <taxon>Micrococcales</taxon>
        <taxon>Micrococcaceae</taxon>
        <taxon>Citricoccus</taxon>
    </lineage>
</organism>
<gene>
    <name evidence="2" type="ORF">ACFFX0_11385</name>
</gene>
<accession>A0ABV5FYM0</accession>
<dbReference type="EMBL" id="JBHMFI010000001">
    <property type="protein sequence ID" value="MFB9071772.1"/>
    <property type="molecule type" value="Genomic_DNA"/>
</dbReference>
<feature type="region of interest" description="Disordered" evidence="1">
    <location>
        <begin position="30"/>
        <end position="51"/>
    </location>
</feature>
<keyword evidence="3" id="KW-1185">Reference proteome</keyword>
<evidence type="ECO:0000256" key="1">
    <source>
        <dbReference type="SAM" id="MobiDB-lite"/>
    </source>
</evidence>
<name>A0ABV5FYM0_9MICC</name>